<dbReference type="GO" id="GO:0046983">
    <property type="term" value="F:protein dimerization activity"/>
    <property type="evidence" value="ECO:0007669"/>
    <property type="project" value="InterPro"/>
</dbReference>
<dbReference type="GO" id="GO:0003700">
    <property type="term" value="F:DNA-binding transcription factor activity"/>
    <property type="evidence" value="ECO:0007669"/>
    <property type="project" value="TreeGrafter"/>
</dbReference>
<protein>
    <recommendedName>
        <fullName evidence="6">Transcriptional regulator</fullName>
    </recommendedName>
</protein>
<dbReference type="InterPro" id="IPR001387">
    <property type="entry name" value="Cro/C1-type_HTH"/>
</dbReference>
<dbReference type="SUPFAM" id="SSF47413">
    <property type="entry name" value="lambda repressor-like DNA-binding domains"/>
    <property type="match status" value="1"/>
</dbReference>
<dbReference type="KEGG" id="tum:CBW65_07810"/>
<dbReference type="PANTHER" id="PTHR46797">
    <property type="entry name" value="HTH-TYPE TRANSCRIPTIONAL REGULATOR"/>
    <property type="match status" value="1"/>
</dbReference>
<evidence type="ECO:0000313" key="5">
    <source>
        <dbReference type="Proteomes" id="UP000195437"/>
    </source>
</evidence>
<dbReference type="Pfam" id="PF08671">
    <property type="entry name" value="SinI"/>
    <property type="match status" value="1"/>
</dbReference>
<dbReference type="Pfam" id="PF01381">
    <property type="entry name" value="HTH_3"/>
    <property type="match status" value="1"/>
</dbReference>
<feature type="domain" description="HTH cro/C1-type" evidence="2">
    <location>
        <begin position="6"/>
        <end position="61"/>
    </location>
</feature>
<dbReference type="OrthoDB" id="1859224at2"/>
<dbReference type="EMBL" id="CP021434">
    <property type="protein sequence ID" value="ARU61003.1"/>
    <property type="molecule type" value="Genomic_DNA"/>
</dbReference>
<dbReference type="PROSITE" id="PS50943">
    <property type="entry name" value="HTH_CROC1"/>
    <property type="match status" value="1"/>
</dbReference>
<reference evidence="5" key="1">
    <citation type="submission" date="2017-05" db="EMBL/GenBank/DDBJ databases">
        <authorList>
            <person name="Sung H."/>
        </authorList>
    </citation>
    <scope>NUCLEOTIDE SEQUENCE [LARGE SCALE GENOMIC DNA]</scope>
    <source>
        <strain evidence="5">AR23208</strain>
    </source>
</reference>
<feature type="domain" description="Sin" evidence="3">
    <location>
        <begin position="78"/>
        <end position="116"/>
    </location>
</feature>
<dbReference type="AlphaFoldDB" id="A0A1Y0INS2"/>
<keyword evidence="5" id="KW-1185">Reference proteome</keyword>
<accession>A0A1Y0INS2</accession>
<proteinExistence type="predicted"/>
<dbReference type="GO" id="GO:0003677">
    <property type="term" value="F:DNA binding"/>
    <property type="evidence" value="ECO:0007669"/>
    <property type="project" value="UniProtKB-KW"/>
</dbReference>
<gene>
    <name evidence="4" type="ORF">CBW65_07810</name>
</gene>
<dbReference type="InterPro" id="IPR036281">
    <property type="entry name" value="SinR/SinI_dimer_dom_sf"/>
</dbReference>
<dbReference type="SUPFAM" id="SSF47406">
    <property type="entry name" value="SinR repressor dimerisation domain-like"/>
    <property type="match status" value="1"/>
</dbReference>
<dbReference type="CDD" id="cd00093">
    <property type="entry name" value="HTH_XRE"/>
    <property type="match status" value="1"/>
</dbReference>
<dbReference type="InterPro" id="IPR010981">
    <property type="entry name" value="SinR/SinI_dimer_dom"/>
</dbReference>
<dbReference type="RefSeq" id="WP_087456388.1">
    <property type="nucleotide sequence ID" value="NZ_CP021434.1"/>
</dbReference>
<evidence type="ECO:0000313" key="4">
    <source>
        <dbReference type="EMBL" id="ARU61003.1"/>
    </source>
</evidence>
<evidence type="ECO:0000259" key="3">
    <source>
        <dbReference type="PROSITE" id="PS51500"/>
    </source>
</evidence>
<dbReference type="InterPro" id="IPR050807">
    <property type="entry name" value="TransReg_Diox_bact_type"/>
</dbReference>
<dbReference type="PROSITE" id="PS51500">
    <property type="entry name" value="SIN"/>
    <property type="match status" value="1"/>
</dbReference>
<dbReference type="PANTHER" id="PTHR46797:SF13">
    <property type="entry name" value="HTH-TYPE TRANSCRIPTIONAL REGULATOR SINR"/>
    <property type="match status" value="1"/>
</dbReference>
<dbReference type="Gene3D" id="1.10.260.40">
    <property type="entry name" value="lambda repressor-like DNA-binding domains"/>
    <property type="match status" value="1"/>
</dbReference>
<dbReference type="GO" id="GO:0005829">
    <property type="term" value="C:cytosol"/>
    <property type="evidence" value="ECO:0007669"/>
    <property type="project" value="TreeGrafter"/>
</dbReference>
<evidence type="ECO:0008006" key="6">
    <source>
        <dbReference type="Google" id="ProtNLM"/>
    </source>
</evidence>
<dbReference type="Proteomes" id="UP000195437">
    <property type="component" value="Chromosome"/>
</dbReference>
<dbReference type="SMART" id="SM00530">
    <property type="entry name" value="HTH_XRE"/>
    <property type="match status" value="1"/>
</dbReference>
<evidence type="ECO:0000259" key="2">
    <source>
        <dbReference type="PROSITE" id="PS50943"/>
    </source>
</evidence>
<organism evidence="4 5">
    <name type="scientific">Tumebacillus avium</name>
    <dbReference type="NCBI Taxonomy" id="1903704"/>
    <lineage>
        <taxon>Bacteria</taxon>
        <taxon>Bacillati</taxon>
        <taxon>Bacillota</taxon>
        <taxon>Bacilli</taxon>
        <taxon>Bacillales</taxon>
        <taxon>Alicyclobacillaceae</taxon>
        <taxon>Tumebacillus</taxon>
    </lineage>
</organism>
<name>A0A1Y0INS2_9BACL</name>
<keyword evidence="1" id="KW-0238">DNA-binding</keyword>
<sequence>MLGAKIRQLRKEKGLSLGELAQRADCAKSYLSDIERGVRDNPSIQFIEKIALVLEVPTEFFLDKSYTTAEMLASELAPEMVELVKQLDLGWLQLTQQAAASGLTKEQFQEFIEYARWKATQASGD</sequence>
<evidence type="ECO:0000256" key="1">
    <source>
        <dbReference type="ARBA" id="ARBA00023125"/>
    </source>
</evidence>
<dbReference type="InterPro" id="IPR010982">
    <property type="entry name" value="Lambda_DNA-bd_dom_sf"/>
</dbReference>